<dbReference type="EMBL" id="AGNL01049494">
    <property type="protein sequence ID" value="EJK44588.1"/>
    <property type="molecule type" value="Genomic_DNA"/>
</dbReference>
<name>K0QYY7_THAOC</name>
<proteinExistence type="predicted"/>
<protein>
    <submittedName>
        <fullName evidence="2">Uncharacterized protein</fullName>
    </submittedName>
</protein>
<dbReference type="Proteomes" id="UP000266841">
    <property type="component" value="Unassembled WGS sequence"/>
</dbReference>
<comment type="caution">
    <text evidence="2">The sequence shown here is derived from an EMBL/GenBank/DDBJ whole genome shotgun (WGS) entry which is preliminary data.</text>
</comment>
<sequence length="406" mass="43637">MGSSRDRCTCFAAASRKKHSNIAACKYRRLGKDGVGGGAVDGPGAASEALGGLMMPAKGELTGGIERCGSGYACSRASWASTFDNTRRLMVCPWSAASRRSNTRRLSWSACSAGGQQGCWLHREGVGCRGRFRSECEAAGEGGRSCEALEGLAVPPATFGAPERSAQVGTLLFTSSLQTGEGARFLACCQVEFKGSRLNDTDSEDDAGRSDGGRRQHDSSDDRSSTGGGGETEARPDGSTPGGAETRPPEDNGGAGRKLVGDPGEGTTPPRRLGGRRVPSRLVRRSRRRQWLCRRLRKGQNDVVRTQVGPRLQNASDFAAAERKLRKRQRRELEQHNTKNSGDGRTVYLDKSGRRGEVKPAVDEAELARTEREREERQSGSVEQVSQPGRGGSRTSRRPSLRSLPQ</sequence>
<gene>
    <name evidence="2" type="ORF">THAOC_36863</name>
</gene>
<evidence type="ECO:0000313" key="2">
    <source>
        <dbReference type="EMBL" id="EJK44588.1"/>
    </source>
</evidence>
<feature type="region of interest" description="Disordered" evidence="1">
    <location>
        <begin position="328"/>
        <end position="406"/>
    </location>
</feature>
<evidence type="ECO:0000256" key="1">
    <source>
        <dbReference type="SAM" id="MobiDB-lite"/>
    </source>
</evidence>
<dbReference type="AlphaFoldDB" id="K0QYY7"/>
<feature type="region of interest" description="Disordered" evidence="1">
    <location>
        <begin position="199"/>
        <end position="281"/>
    </location>
</feature>
<reference evidence="2 3" key="1">
    <citation type="journal article" date="2012" name="Genome Biol.">
        <title>Genome and low-iron response of an oceanic diatom adapted to chronic iron limitation.</title>
        <authorList>
            <person name="Lommer M."/>
            <person name="Specht M."/>
            <person name="Roy A.S."/>
            <person name="Kraemer L."/>
            <person name="Andreson R."/>
            <person name="Gutowska M.A."/>
            <person name="Wolf J."/>
            <person name="Bergner S.V."/>
            <person name="Schilhabel M.B."/>
            <person name="Klostermeier U.C."/>
            <person name="Beiko R.G."/>
            <person name="Rosenstiel P."/>
            <person name="Hippler M."/>
            <person name="Laroche J."/>
        </authorList>
    </citation>
    <scope>NUCLEOTIDE SEQUENCE [LARGE SCALE GENOMIC DNA]</scope>
    <source>
        <strain evidence="2 3">CCMP1005</strain>
    </source>
</reference>
<accession>K0QYY7</accession>
<feature type="compositionally biased region" description="Basic and acidic residues" evidence="1">
    <location>
        <begin position="351"/>
        <end position="378"/>
    </location>
</feature>
<organism evidence="2 3">
    <name type="scientific">Thalassiosira oceanica</name>
    <name type="common">Marine diatom</name>
    <dbReference type="NCBI Taxonomy" id="159749"/>
    <lineage>
        <taxon>Eukaryota</taxon>
        <taxon>Sar</taxon>
        <taxon>Stramenopiles</taxon>
        <taxon>Ochrophyta</taxon>
        <taxon>Bacillariophyta</taxon>
        <taxon>Coscinodiscophyceae</taxon>
        <taxon>Thalassiosirophycidae</taxon>
        <taxon>Thalassiosirales</taxon>
        <taxon>Thalassiosiraceae</taxon>
        <taxon>Thalassiosira</taxon>
    </lineage>
</organism>
<feature type="compositionally biased region" description="Basic and acidic residues" evidence="1">
    <location>
        <begin position="199"/>
        <end position="224"/>
    </location>
</feature>
<evidence type="ECO:0000313" key="3">
    <source>
        <dbReference type="Proteomes" id="UP000266841"/>
    </source>
</evidence>
<keyword evidence="3" id="KW-1185">Reference proteome</keyword>